<gene>
    <name evidence="2" type="ORF">VP01_210g15</name>
</gene>
<feature type="region of interest" description="Disordered" evidence="1">
    <location>
        <begin position="67"/>
        <end position="88"/>
    </location>
</feature>
<comment type="caution">
    <text evidence="2">The sequence shown here is derived from an EMBL/GenBank/DDBJ whole genome shotgun (WGS) entry which is preliminary data.</text>
</comment>
<name>A0A0L6VA11_9BASI</name>
<keyword evidence="3" id="KW-1185">Reference proteome</keyword>
<proteinExistence type="predicted"/>
<reference evidence="2 3" key="1">
    <citation type="submission" date="2015-08" db="EMBL/GenBank/DDBJ databases">
        <title>Next Generation Sequencing and Analysis of the Genome of Puccinia sorghi L Schw, the Causal Agent of Maize Common Rust.</title>
        <authorList>
            <person name="Rochi L."/>
            <person name="Burguener G."/>
            <person name="Darino M."/>
            <person name="Turjanski A."/>
            <person name="Kreff E."/>
            <person name="Dieguez M.J."/>
            <person name="Sacco F."/>
        </authorList>
    </citation>
    <scope>NUCLEOTIDE SEQUENCE [LARGE SCALE GENOMIC DNA]</scope>
    <source>
        <strain evidence="2 3">RO10H11247</strain>
    </source>
</reference>
<dbReference type="Proteomes" id="UP000037035">
    <property type="component" value="Unassembled WGS sequence"/>
</dbReference>
<dbReference type="VEuPathDB" id="FungiDB:VP01_210g15"/>
<sequence>MLSVGMSNARVSITMAEKKWFKMKRVSGISHVISSDGQHADLELGQLRFGERRDVLVEVEMKSARELFRNQNQQTSTSTTTSSDGDLALLGREQGNHHAPIETGTDAFFRNQLGVDLTMGGSLGDVDAFARFYETQFDDMNDDIPLLEVNVSYRDTHAGKNVSRLARPAVLNVTVTPSIVDMPGGLPTNEPSIVKRRVELLTSDSLSRVLLLVSRRMDQQGLRLMKETRRIVSTLMTNLFRMEASNNPEDATEMVGRRALAVMMRLIGRGQMKPTTENVDVFMMLAGCLQVLQRMIEGLEEIARGLDDVSRTIEAQYPSLQQQMYPTLALRAQEDLRNQVYLRFETGIKNFAAEQSGILRDQKAWLIHSIDSTTTTTTTTTTTPSLQSSPNSNNHLNLQQHQHRKLDEVNLSIIEEIYLRSDYSIWMKNMMEHWMPERY</sequence>
<dbReference type="STRING" id="27349.A0A0L6VA11"/>
<dbReference type="AlphaFoldDB" id="A0A0L6VA11"/>
<dbReference type="EMBL" id="LAVV01006959">
    <property type="protein sequence ID" value="KNZ57636.1"/>
    <property type="molecule type" value="Genomic_DNA"/>
</dbReference>
<protein>
    <submittedName>
        <fullName evidence="2">Uncharacterized protein</fullName>
    </submittedName>
</protein>
<dbReference type="OrthoDB" id="299997at2759"/>
<organism evidence="2 3">
    <name type="scientific">Puccinia sorghi</name>
    <dbReference type="NCBI Taxonomy" id="27349"/>
    <lineage>
        <taxon>Eukaryota</taxon>
        <taxon>Fungi</taxon>
        <taxon>Dikarya</taxon>
        <taxon>Basidiomycota</taxon>
        <taxon>Pucciniomycotina</taxon>
        <taxon>Pucciniomycetes</taxon>
        <taxon>Pucciniales</taxon>
        <taxon>Pucciniaceae</taxon>
        <taxon>Puccinia</taxon>
    </lineage>
</organism>
<evidence type="ECO:0000313" key="2">
    <source>
        <dbReference type="EMBL" id="KNZ57636.1"/>
    </source>
</evidence>
<evidence type="ECO:0000256" key="1">
    <source>
        <dbReference type="SAM" id="MobiDB-lite"/>
    </source>
</evidence>
<evidence type="ECO:0000313" key="3">
    <source>
        <dbReference type="Proteomes" id="UP000037035"/>
    </source>
</evidence>
<feature type="region of interest" description="Disordered" evidence="1">
    <location>
        <begin position="375"/>
        <end position="395"/>
    </location>
</feature>
<accession>A0A0L6VA11</accession>